<organism evidence="1 2">
    <name type="scientific">Enterococcus phage H1</name>
    <dbReference type="NCBI Taxonomy" id="2982918"/>
    <lineage>
        <taxon>Viruses</taxon>
        <taxon>Duplodnaviria</taxon>
        <taxon>Heunggongvirae</taxon>
        <taxon>Uroviricota</taxon>
        <taxon>Caudoviricetes</taxon>
    </lineage>
</organism>
<gene>
    <name evidence="1" type="ORF">H1_116</name>
</gene>
<reference evidence="1" key="1">
    <citation type="submission" date="2022-09" db="EMBL/GenBank/DDBJ databases">
        <authorList>
            <person name="Murray E."/>
            <person name="Buttimer C."/>
            <person name="Hill C."/>
        </authorList>
    </citation>
    <scope>NUCLEOTIDE SEQUENCE</scope>
</reference>
<dbReference type="EMBL" id="OP534061">
    <property type="protein sequence ID" value="UYE92536.1"/>
    <property type="molecule type" value="Genomic_DNA"/>
</dbReference>
<protein>
    <submittedName>
        <fullName evidence="1">Uncharacterized protein</fullName>
    </submittedName>
</protein>
<dbReference type="Proteomes" id="UP001232159">
    <property type="component" value="Segment"/>
</dbReference>
<proteinExistence type="predicted"/>
<sequence length="46" mass="5462">MVEELRKDLDSLIKDYEEEIASSDFIEVKISINDKDLYMKLIRGQK</sequence>
<evidence type="ECO:0000313" key="1">
    <source>
        <dbReference type="EMBL" id="UYE92536.1"/>
    </source>
</evidence>
<accession>A0A9Y1DIM9</accession>
<name>A0A9Y1DIM9_9CAUD</name>
<keyword evidence="2" id="KW-1185">Reference proteome</keyword>
<evidence type="ECO:0000313" key="2">
    <source>
        <dbReference type="Proteomes" id="UP001232159"/>
    </source>
</evidence>